<reference evidence="2" key="1">
    <citation type="submission" date="2017-04" db="EMBL/GenBank/DDBJ databases">
        <title>Genome deletions in a multicellular cyanobacterial endosymbiont for morphological adaptation in marine diatoms.</title>
        <authorList>
            <person name="Wang Y."/>
            <person name="Gao H."/>
            <person name="Li R."/>
            <person name="Xu X."/>
        </authorList>
    </citation>
    <scope>NUCLEOTIDE SEQUENCE</scope>
    <source>
        <strain evidence="2">FACHB 800</strain>
    </source>
</reference>
<name>A0A975Y5Y1_9NOST</name>
<feature type="region of interest" description="Disordered" evidence="1">
    <location>
        <begin position="50"/>
        <end position="75"/>
    </location>
</feature>
<protein>
    <submittedName>
        <fullName evidence="2">Uncharacterized protein</fullName>
    </submittedName>
</protein>
<feature type="compositionally biased region" description="Polar residues" evidence="1">
    <location>
        <begin position="53"/>
        <end position="75"/>
    </location>
</feature>
<sequence>MRSSALTKEIFSTKLSANWVQFLGTTLLSYLVVSTAININPASAAEELASASPNTEVTSAQSTQHSTVSEQQQTATENVSLVPDIAVVPVTEPVVDQQKSQIIAQGSSGVVGDTLGEVNRLRQQLLIDPLIQVAQPSAPVAAPGSSAGTPTAYGASWRQGYIGGGAYFPLDEGRVDGSLSVGFGLGDPVKSVGVEVSVDILSVGGPNNRRVGFDGGDFADSGNVGFKIHKYLPDGTAVAVGWSNPIKWGDGDDSKETIYGVVTKSFEKLTVSLGVGSGVFRSKGALKASENSANVFAGVGYRVIPQASLIGSWTGNSLNLGASFAPFKQLPIVVNTIFTDVTDNLDQGVGFSLSAGYTFQF</sequence>
<evidence type="ECO:0000313" key="3">
    <source>
        <dbReference type="Proteomes" id="UP000683511"/>
    </source>
</evidence>
<dbReference type="EMBL" id="CP021056">
    <property type="protein sequence ID" value="QXE24689.1"/>
    <property type="molecule type" value="Genomic_DNA"/>
</dbReference>
<proteinExistence type="predicted"/>
<dbReference type="AlphaFoldDB" id="A0A975Y5Y1"/>
<evidence type="ECO:0000256" key="1">
    <source>
        <dbReference type="SAM" id="MobiDB-lite"/>
    </source>
</evidence>
<organism evidence="2 3">
    <name type="scientific">Richelia sinica FACHB-800</name>
    <dbReference type="NCBI Taxonomy" id="1357546"/>
    <lineage>
        <taxon>Bacteria</taxon>
        <taxon>Bacillati</taxon>
        <taxon>Cyanobacteriota</taxon>
        <taxon>Cyanophyceae</taxon>
        <taxon>Nostocales</taxon>
        <taxon>Nostocaceae</taxon>
        <taxon>Richelia</taxon>
    </lineage>
</organism>
<keyword evidence="3" id="KW-1185">Reference proteome</keyword>
<accession>A0A975Y5Y1</accession>
<dbReference type="Proteomes" id="UP000683511">
    <property type="component" value="Chromosome"/>
</dbReference>
<evidence type="ECO:0000313" key="2">
    <source>
        <dbReference type="EMBL" id="QXE24689.1"/>
    </source>
</evidence>
<gene>
    <name evidence="2" type="ORF">B6N60_03396</name>
</gene>
<dbReference type="KEGG" id="rsin:B6N60_03396"/>